<dbReference type="InterPro" id="IPR029063">
    <property type="entry name" value="SAM-dependent_MTases_sf"/>
</dbReference>
<dbReference type="Pfam" id="PF13489">
    <property type="entry name" value="Methyltransf_23"/>
    <property type="match status" value="1"/>
</dbReference>
<dbReference type="CDD" id="cd02440">
    <property type="entry name" value="AdoMet_MTases"/>
    <property type="match status" value="1"/>
</dbReference>
<protein>
    <submittedName>
        <fullName evidence="1">Methyltransferase domain-containing protein</fullName>
    </submittedName>
</protein>
<dbReference type="GO" id="GO:0032259">
    <property type="term" value="P:methylation"/>
    <property type="evidence" value="ECO:0007669"/>
    <property type="project" value="UniProtKB-KW"/>
</dbReference>
<dbReference type="RefSeq" id="WP_076429503.1">
    <property type="nucleotide sequence ID" value="NZ_FTMP01000013.1"/>
</dbReference>
<keyword evidence="1" id="KW-0808">Transferase</keyword>
<dbReference type="Proteomes" id="UP000185841">
    <property type="component" value="Unassembled WGS sequence"/>
</dbReference>
<organism evidence="1 2">
    <name type="scientific">Aquipseudomonas alcaligenes</name>
    <name type="common">Pseudomonas alcaligenes</name>
    <dbReference type="NCBI Taxonomy" id="43263"/>
    <lineage>
        <taxon>Bacteria</taxon>
        <taxon>Pseudomonadati</taxon>
        <taxon>Pseudomonadota</taxon>
        <taxon>Gammaproteobacteria</taxon>
        <taxon>Pseudomonadales</taxon>
        <taxon>Pseudomonadaceae</taxon>
        <taxon>Aquipseudomonas</taxon>
    </lineage>
</organism>
<dbReference type="EMBL" id="FTMP01000013">
    <property type="protein sequence ID" value="SIR02901.1"/>
    <property type="molecule type" value="Genomic_DNA"/>
</dbReference>
<proteinExistence type="predicted"/>
<dbReference type="AlphaFoldDB" id="A0A1N6XKY1"/>
<dbReference type="GO" id="GO:0008168">
    <property type="term" value="F:methyltransferase activity"/>
    <property type="evidence" value="ECO:0007669"/>
    <property type="project" value="UniProtKB-KW"/>
</dbReference>
<sequence length="331" mass="37443">MREALWQRGRAIDSGQCRMCGTTVGQRHFWPEVYANSGQQLCRCAHCAGVYLAPGFTEEGLDEFYAVAYRRLFPAEIPWHSTERFFRWRGDRTIARQRLQLIGPALASGDRLFELGSGFGAFLAETAIQHPDLQLIASEPDVANRNTLLGQHKVHFVEGLDTLEPASLDGLVAFHTLEHVIDPLTTLDLAARALRPDGQLWIEVPDLFGDWTSRLYVHPAHLSYFCRESLRNLAMAAGFEVLSCGPHPLSSLRGNLWLHARRPAQLLQRPLHAEAEQVIQAIDNRISRVGWGARDVLRALAKRMAIRVLGPGAVGEWQRWRHRQPDREQQK</sequence>
<name>A0A1N6XKY1_AQUAC</name>
<reference evidence="1 2" key="1">
    <citation type="submission" date="2017-01" db="EMBL/GenBank/DDBJ databases">
        <authorList>
            <person name="Mah S.A."/>
            <person name="Swanson W.J."/>
            <person name="Moy G.W."/>
            <person name="Vacquier V.D."/>
        </authorList>
    </citation>
    <scope>NUCLEOTIDE SEQUENCE [LARGE SCALE GENOMIC DNA]</scope>
    <source>
        <strain evidence="1 2">RU36E</strain>
    </source>
</reference>
<accession>A0A1N6XKY1</accession>
<keyword evidence="1" id="KW-0489">Methyltransferase</keyword>
<dbReference type="Gene3D" id="3.40.50.150">
    <property type="entry name" value="Vaccinia Virus protein VP39"/>
    <property type="match status" value="1"/>
</dbReference>
<evidence type="ECO:0000313" key="1">
    <source>
        <dbReference type="EMBL" id="SIR02901.1"/>
    </source>
</evidence>
<dbReference type="SUPFAM" id="SSF53335">
    <property type="entry name" value="S-adenosyl-L-methionine-dependent methyltransferases"/>
    <property type="match status" value="1"/>
</dbReference>
<evidence type="ECO:0000313" key="2">
    <source>
        <dbReference type="Proteomes" id="UP000185841"/>
    </source>
</evidence>
<gene>
    <name evidence="1" type="ORF">SAMN05878282_11337</name>
</gene>